<dbReference type="EMBL" id="JACGWS010000002">
    <property type="protein sequence ID" value="MBC8753673.1"/>
    <property type="molecule type" value="Genomic_DNA"/>
</dbReference>
<reference evidence="1 2" key="1">
    <citation type="submission" date="2020-07" db="EMBL/GenBank/DDBJ databases">
        <title>Description of Kordia aestuariivivens sp. nov., isolated from a tidal flat.</title>
        <authorList>
            <person name="Park S."/>
            <person name="Yoon J.-H."/>
        </authorList>
    </citation>
    <scope>NUCLEOTIDE SEQUENCE [LARGE SCALE GENOMIC DNA]</scope>
    <source>
        <strain evidence="1 2">YSTF-M3</strain>
    </source>
</reference>
<comment type="caution">
    <text evidence="1">The sequence shown here is derived from an EMBL/GenBank/DDBJ whole genome shotgun (WGS) entry which is preliminary data.</text>
</comment>
<evidence type="ECO:0000313" key="1">
    <source>
        <dbReference type="EMBL" id="MBC8753673.1"/>
    </source>
</evidence>
<organism evidence="1 2">
    <name type="scientific">Kordia aestuariivivens</name>
    <dbReference type="NCBI Taxonomy" id="2759037"/>
    <lineage>
        <taxon>Bacteria</taxon>
        <taxon>Pseudomonadati</taxon>
        <taxon>Bacteroidota</taxon>
        <taxon>Flavobacteriia</taxon>
        <taxon>Flavobacteriales</taxon>
        <taxon>Flavobacteriaceae</taxon>
        <taxon>Kordia</taxon>
    </lineage>
</organism>
<protein>
    <recommendedName>
        <fullName evidence="3">DUF4468 domain-containing protein</fullName>
    </recommendedName>
</protein>
<name>A0ABR7Q587_9FLAO</name>
<dbReference type="Proteomes" id="UP000619238">
    <property type="component" value="Unassembled WGS sequence"/>
</dbReference>
<dbReference type="RefSeq" id="WP_187560719.1">
    <property type="nucleotide sequence ID" value="NZ_JACGWS010000002.1"/>
</dbReference>
<proteinExistence type="predicted"/>
<gene>
    <name evidence="1" type="ORF">H2O64_03270</name>
</gene>
<accession>A0ABR7Q587</accession>
<evidence type="ECO:0000313" key="2">
    <source>
        <dbReference type="Proteomes" id="UP000619238"/>
    </source>
</evidence>
<evidence type="ECO:0008006" key="3">
    <source>
        <dbReference type="Google" id="ProtNLM"/>
    </source>
</evidence>
<sequence>METIKIVLFVLGLFFGIETSTVIAEKTIVIVSPKTKTIVIQHENLLAIYPTEKDSLSIAKEFASIYTKKDSWNTHLDTFTEKYITYNATEKGVLSTKITLKYTKLEDLKVFAIDTNPEGKFSIINIPQWYIATENGKLNGNYWNFDADKKFSFSLSPVKNVPETYTIHKTMLHKVWQELTKE</sequence>
<keyword evidence="2" id="KW-1185">Reference proteome</keyword>